<organism evidence="4 5">
    <name type="scientific">candidate division WWE3 bacterium CG08_land_8_20_14_0_20_43_13</name>
    <dbReference type="NCBI Taxonomy" id="1975087"/>
    <lineage>
        <taxon>Bacteria</taxon>
        <taxon>Katanobacteria</taxon>
    </lineage>
</organism>
<dbReference type="InterPro" id="IPR001279">
    <property type="entry name" value="Metallo-B-lactamas"/>
</dbReference>
<dbReference type="EMBL" id="PEYW01000013">
    <property type="protein sequence ID" value="PIS20953.1"/>
    <property type="molecule type" value="Genomic_DNA"/>
</dbReference>
<evidence type="ECO:0000256" key="1">
    <source>
        <dbReference type="ARBA" id="ARBA00022839"/>
    </source>
</evidence>
<comment type="caution">
    <text evidence="4">The sequence shown here is derived from an EMBL/GenBank/DDBJ whole genome shotgun (WGS) entry which is preliminary data.</text>
</comment>
<dbReference type="Proteomes" id="UP000231414">
    <property type="component" value="Unassembled WGS sequence"/>
</dbReference>
<dbReference type="Gene3D" id="3.40.50.10710">
    <property type="entry name" value="Metallo-hydrolase/oxidoreductase"/>
    <property type="match status" value="1"/>
</dbReference>
<evidence type="ECO:0000313" key="4">
    <source>
        <dbReference type="EMBL" id="PIS20953.1"/>
    </source>
</evidence>
<gene>
    <name evidence="4" type="ORF">COT52_01110</name>
</gene>
<dbReference type="AlphaFoldDB" id="A0A2H0X7Q2"/>
<accession>A0A2H0X7Q2</accession>
<dbReference type="InterPro" id="IPR042173">
    <property type="entry name" value="RNase_J_2"/>
</dbReference>
<dbReference type="Gene3D" id="3.60.15.10">
    <property type="entry name" value="Ribonuclease Z/Hydroxyacylglutathione hydrolase-like"/>
    <property type="match status" value="2"/>
</dbReference>
<sequence length="580" mass="64789">MLKLIVGREEMPQINKSFHLLFLGDTGKAGGAQCSALGWWGKDAKMHIILVDFGMGYIDQGTRIIPDINALATLVNIVIEAIVVTHIHGDHIGGIEWFLQSFLKPGTKAVVNLSPRVQIVGLPSTIEFLKSQLGRVPTIAQFIAGGRFLALEPYQPALVCPKKDEPVLITGYPTVHTTLGSAGVLISHLNQGWSVFLTGDFAQFERLPSQATAVVFDATAADKPGYGLREEDSLDRLANVFQSNSGSRLIFAVPPRDLAKVKIALEAGARAGRKYYCVLGEPLARNIEIFQRYFCDVSMTRLDYQDFLGIENNLGLLFTLPSELDPNAAAMLEFKSSDMVFMEFPNNDDVTFDETVSWLKERVQGVLYPRQNSSFFPSHAHILDIGNLLREITYSVAIPYQGDQGTHEFVKDWLQRQRICGSPRYDIKTGVAEISEPICQLIFPHAWFSLQWDEEAGHWFFPLKLEYVLGVPALLREQSLVKYPLKRVSVKFPAPVNGDFFSLRGLKVLVDCGKNGSAGLWPQLRTLIIAMAYKVCREFDYSKDSNILQLAVKEYLGKFLPVFAQWETGPQINVEILEGR</sequence>
<proteinExistence type="predicted"/>
<dbReference type="GO" id="GO:0003723">
    <property type="term" value="F:RNA binding"/>
    <property type="evidence" value="ECO:0007669"/>
    <property type="project" value="UniProtKB-KW"/>
</dbReference>
<dbReference type="GO" id="GO:0004527">
    <property type="term" value="F:exonuclease activity"/>
    <property type="evidence" value="ECO:0007669"/>
    <property type="project" value="UniProtKB-KW"/>
</dbReference>
<protein>
    <recommendedName>
        <fullName evidence="3">Metallo-beta-lactamase domain-containing protein</fullName>
    </recommendedName>
</protein>
<dbReference type="SUPFAM" id="SSF56281">
    <property type="entry name" value="Metallo-hydrolase/oxidoreductase"/>
    <property type="match status" value="1"/>
</dbReference>
<evidence type="ECO:0000313" key="5">
    <source>
        <dbReference type="Proteomes" id="UP000231414"/>
    </source>
</evidence>
<keyword evidence="1" id="KW-0540">Nuclease</keyword>
<dbReference type="SMART" id="SM00849">
    <property type="entry name" value="Lactamase_B"/>
    <property type="match status" value="1"/>
</dbReference>
<feature type="domain" description="Metallo-beta-lactamase" evidence="3">
    <location>
        <begin position="35"/>
        <end position="256"/>
    </location>
</feature>
<reference evidence="5" key="1">
    <citation type="submission" date="2017-09" db="EMBL/GenBank/DDBJ databases">
        <title>Depth-based differentiation of microbial function through sediment-hosted aquifers and enrichment of novel symbionts in the deep terrestrial subsurface.</title>
        <authorList>
            <person name="Probst A.J."/>
            <person name="Ladd B."/>
            <person name="Jarett J.K."/>
            <person name="Geller-Mcgrath D.E."/>
            <person name="Sieber C.M.K."/>
            <person name="Emerson J.B."/>
            <person name="Anantharaman K."/>
            <person name="Thomas B.C."/>
            <person name="Malmstrom R."/>
            <person name="Stieglmeier M."/>
            <person name="Klingl A."/>
            <person name="Woyke T."/>
            <person name="Ryan C.M."/>
            <person name="Banfield J.F."/>
        </authorList>
    </citation>
    <scope>NUCLEOTIDE SEQUENCE [LARGE SCALE GENOMIC DNA]</scope>
</reference>
<keyword evidence="1" id="KW-0269">Exonuclease</keyword>
<keyword evidence="1" id="KW-0378">Hydrolase</keyword>
<dbReference type="Pfam" id="PF00753">
    <property type="entry name" value="Lactamase_B"/>
    <property type="match status" value="1"/>
</dbReference>
<evidence type="ECO:0000259" key="3">
    <source>
        <dbReference type="SMART" id="SM00849"/>
    </source>
</evidence>
<dbReference type="InterPro" id="IPR036866">
    <property type="entry name" value="RibonucZ/Hydroxyglut_hydro"/>
</dbReference>
<evidence type="ECO:0000256" key="2">
    <source>
        <dbReference type="ARBA" id="ARBA00022884"/>
    </source>
</evidence>
<name>A0A2H0X7Q2_UNCKA</name>
<keyword evidence="2" id="KW-0694">RNA-binding</keyword>